<evidence type="ECO:0000313" key="4">
    <source>
        <dbReference type="Proteomes" id="UP000664398"/>
    </source>
</evidence>
<gene>
    <name evidence="3" type="ORF">J4H91_05900</name>
</gene>
<name>A0A939RYV4_9MICO</name>
<dbReference type="InterPro" id="IPR020084">
    <property type="entry name" value="NUDIX_hydrolase_CS"/>
</dbReference>
<dbReference type="EMBL" id="JAGDYL010000007">
    <property type="protein sequence ID" value="MBO1804849.1"/>
    <property type="molecule type" value="Genomic_DNA"/>
</dbReference>
<dbReference type="Pfam" id="PF00300">
    <property type="entry name" value="His_Phos_1"/>
    <property type="match status" value="1"/>
</dbReference>
<evidence type="ECO:0000256" key="1">
    <source>
        <dbReference type="ARBA" id="ARBA00022801"/>
    </source>
</evidence>
<accession>A0A939RYV4</accession>
<dbReference type="PROSITE" id="PS51462">
    <property type="entry name" value="NUDIX"/>
    <property type="match status" value="1"/>
</dbReference>
<dbReference type="InterPro" id="IPR051325">
    <property type="entry name" value="Nudix_hydrolase_domain"/>
</dbReference>
<dbReference type="AlphaFoldDB" id="A0A939RYV4"/>
<dbReference type="Gene3D" id="3.90.79.10">
    <property type="entry name" value="Nucleoside Triphosphate Pyrophosphohydrolase"/>
    <property type="match status" value="1"/>
</dbReference>
<dbReference type="SMART" id="SM00855">
    <property type="entry name" value="PGAM"/>
    <property type="match status" value="1"/>
</dbReference>
<dbReference type="CDD" id="cd03673">
    <property type="entry name" value="NUDIX_Ap6A_hydrolase"/>
    <property type="match status" value="1"/>
</dbReference>
<dbReference type="PANTHER" id="PTHR21340">
    <property type="entry name" value="DIADENOSINE 5,5-P1,P4-TETRAPHOSPHATE PYROPHOSPHOHYDROLASE MUTT"/>
    <property type="match status" value="1"/>
</dbReference>
<dbReference type="PANTHER" id="PTHR21340:SF0">
    <property type="entry name" value="BIS(5'-NUCLEOSYL)-TETRAPHOSPHATASE [ASYMMETRICAL]"/>
    <property type="match status" value="1"/>
</dbReference>
<reference evidence="3" key="1">
    <citation type="submission" date="2021-03" db="EMBL/GenBank/DDBJ databases">
        <title>Leucobacter chromiisoli sp. nov., isolated from chromium-containing soil of chemical plant.</title>
        <authorList>
            <person name="Xu Z."/>
        </authorList>
    </citation>
    <scope>NUCLEOTIDE SEQUENCE</scope>
    <source>
        <strain evidence="3">A2</strain>
    </source>
</reference>
<organism evidence="3 4">
    <name type="scientific">Leucobacter ruminantium</name>
    <dbReference type="NCBI Taxonomy" id="1289170"/>
    <lineage>
        <taxon>Bacteria</taxon>
        <taxon>Bacillati</taxon>
        <taxon>Actinomycetota</taxon>
        <taxon>Actinomycetes</taxon>
        <taxon>Micrococcales</taxon>
        <taxon>Microbacteriaceae</taxon>
        <taxon>Leucobacter</taxon>
    </lineage>
</organism>
<dbReference type="GO" id="GO:0006754">
    <property type="term" value="P:ATP biosynthetic process"/>
    <property type="evidence" value="ECO:0007669"/>
    <property type="project" value="TreeGrafter"/>
</dbReference>
<feature type="domain" description="Nudix hydrolase" evidence="2">
    <location>
        <begin position="3"/>
        <end position="138"/>
    </location>
</feature>
<dbReference type="InterPro" id="IPR000086">
    <property type="entry name" value="NUDIX_hydrolase_dom"/>
</dbReference>
<dbReference type="GO" id="GO:0004081">
    <property type="term" value="F:bis(5'-nucleosyl)-tetraphosphatase (asymmetrical) activity"/>
    <property type="evidence" value="ECO:0007669"/>
    <property type="project" value="TreeGrafter"/>
</dbReference>
<dbReference type="Pfam" id="PF00293">
    <property type="entry name" value="NUDIX"/>
    <property type="match status" value="1"/>
</dbReference>
<dbReference type="Gene3D" id="3.40.50.1240">
    <property type="entry name" value="Phosphoglycerate mutase-like"/>
    <property type="match status" value="1"/>
</dbReference>
<evidence type="ECO:0000259" key="2">
    <source>
        <dbReference type="PROSITE" id="PS51462"/>
    </source>
</evidence>
<comment type="caution">
    <text evidence="3">The sequence shown here is derived from an EMBL/GenBank/DDBJ whole genome shotgun (WGS) entry which is preliminary data.</text>
</comment>
<dbReference type="InterPro" id="IPR029033">
    <property type="entry name" value="His_PPase_superfam"/>
</dbReference>
<dbReference type="InterPro" id="IPR013078">
    <property type="entry name" value="His_Pase_superF_clade-1"/>
</dbReference>
<keyword evidence="4" id="KW-1185">Reference proteome</keyword>
<dbReference type="SUPFAM" id="SSF55811">
    <property type="entry name" value="Nudix"/>
    <property type="match status" value="1"/>
</dbReference>
<proteinExistence type="predicted"/>
<dbReference type="CDD" id="cd07040">
    <property type="entry name" value="HP"/>
    <property type="match status" value="1"/>
</dbReference>
<keyword evidence="1" id="KW-0378">Hydrolase</keyword>
<sequence>MTRRVLAAGTVCWRRVPMPDGERIMVLLIHRTKQRDVSFPKGKLDPGESMPQAAVRETLEETGLAVPLGVNLGTVHYELPNGAEKTVQYWAAEVDETAVHVSSFVPNREVEALEWTPLEQARKRLSYRADREILDVFRRLAERDAAETFSVTLLRHAKAEPRGDAYPEDRLRPLSDAGEDQAETLVPTLAAFAPARIMSSNAERCLRTVAPIAHHLRKTVRVREALSQDAWDAGETAELRRTIGKIVRKGKNAILCTHRPVLPDAARELALATGSLLGDYLREAAALPPGGFSVFHLSRKHPGSGILGVETYPLKHVE</sequence>
<protein>
    <submittedName>
        <fullName evidence="3">NUDIX domain-containing protein</fullName>
    </submittedName>
</protein>
<dbReference type="RefSeq" id="WP_208045338.1">
    <property type="nucleotide sequence ID" value="NZ_JAGDYL010000007.1"/>
</dbReference>
<dbReference type="Proteomes" id="UP000664398">
    <property type="component" value="Unassembled WGS sequence"/>
</dbReference>
<dbReference type="InterPro" id="IPR015797">
    <property type="entry name" value="NUDIX_hydrolase-like_dom_sf"/>
</dbReference>
<evidence type="ECO:0000313" key="3">
    <source>
        <dbReference type="EMBL" id="MBO1804849.1"/>
    </source>
</evidence>
<dbReference type="GO" id="GO:0006167">
    <property type="term" value="P:AMP biosynthetic process"/>
    <property type="evidence" value="ECO:0007669"/>
    <property type="project" value="TreeGrafter"/>
</dbReference>
<dbReference type="PROSITE" id="PS00893">
    <property type="entry name" value="NUDIX_BOX"/>
    <property type="match status" value="1"/>
</dbReference>
<dbReference type="SUPFAM" id="SSF53254">
    <property type="entry name" value="Phosphoglycerate mutase-like"/>
    <property type="match status" value="1"/>
</dbReference>